<proteinExistence type="predicted"/>
<dbReference type="WBParaSite" id="RSKR_0000100900.1">
    <property type="protein sequence ID" value="RSKR_0000100900.1"/>
    <property type="gene ID" value="RSKR_0000100900"/>
</dbReference>
<reference evidence="2" key="1">
    <citation type="submission" date="2016-11" db="UniProtKB">
        <authorList>
            <consortium name="WormBaseParasite"/>
        </authorList>
    </citation>
    <scope>IDENTIFICATION</scope>
    <source>
        <strain evidence="2">KR3021</strain>
    </source>
</reference>
<evidence type="ECO:0000313" key="1">
    <source>
        <dbReference type="Proteomes" id="UP000095286"/>
    </source>
</evidence>
<accession>A0AC35TJB2</accession>
<name>A0AC35TJB2_9BILA</name>
<organism evidence="1 2">
    <name type="scientific">Rhabditophanes sp. KR3021</name>
    <dbReference type="NCBI Taxonomy" id="114890"/>
    <lineage>
        <taxon>Eukaryota</taxon>
        <taxon>Metazoa</taxon>
        <taxon>Ecdysozoa</taxon>
        <taxon>Nematoda</taxon>
        <taxon>Chromadorea</taxon>
        <taxon>Rhabditida</taxon>
        <taxon>Tylenchina</taxon>
        <taxon>Panagrolaimomorpha</taxon>
        <taxon>Strongyloidoidea</taxon>
        <taxon>Alloionematidae</taxon>
        <taxon>Rhabditophanes</taxon>
    </lineage>
</organism>
<sequence>MNPTQRNLDVFDTIIHEVPDFLNDDVYPLMRKMERIKTFKNWPYDTSNSKCSSFLLAKSGFTMKSNKNLSTTAECVSCRKVLKFKTGDDGNARHLQMSPYCVLAKASAQPRETNQLEFISAMLQRQNVAAVKQLFKENKELTYKFKKAYDNLNINRK</sequence>
<protein>
    <submittedName>
        <fullName evidence="2">Uncharacterized protein</fullName>
    </submittedName>
</protein>
<dbReference type="Proteomes" id="UP000095286">
    <property type="component" value="Unplaced"/>
</dbReference>
<evidence type="ECO:0000313" key="2">
    <source>
        <dbReference type="WBParaSite" id="RSKR_0000100900.1"/>
    </source>
</evidence>